<dbReference type="Pfam" id="PF12937">
    <property type="entry name" value="F-box-like"/>
    <property type="match status" value="1"/>
</dbReference>
<sequence>MRSNVANLWRTIYPVKVDHFDRLPDEIILSIFNRIGDATALGRCCAVSRRFHSIVPQVDDIVIHVGSVTSEEKERELASSPPRHPIASFFRILFSGLFNPLLSLAQFIIPSARLLPLLKEEEDDDDDDETVSLCSLKKILKNFNEIKRLWIELRAGEVTINDGILLKLKAEYSSTLKSCVILAASSVTNRSCSCDDGDDDDDGADLDSLHESFYSDEGLEQRVVWIANSLIATSTRHYLLQPLIAEHKTLEALVLTDADGQGLLSMDKEQLEELRARPFTVPSSSTRIVVPSLEVQLWYAPRLEMPDGVVLKGATLIAIRPREGAMPVGPLSSWAEEEGNWIVSAFEGPYGAAARMLVKERRIYGLDINAF</sequence>
<proteinExistence type="predicted"/>
<evidence type="ECO:0000313" key="3">
    <source>
        <dbReference type="Proteomes" id="UP000298416"/>
    </source>
</evidence>
<dbReference type="PROSITE" id="PS50181">
    <property type="entry name" value="FBOX"/>
    <property type="match status" value="1"/>
</dbReference>
<reference evidence="2" key="1">
    <citation type="submission" date="2018-01" db="EMBL/GenBank/DDBJ databases">
        <authorList>
            <person name="Mao J.F."/>
        </authorList>
    </citation>
    <scope>NUCLEOTIDE SEQUENCE</scope>
    <source>
        <strain evidence="2">Huo1</strain>
        <tissue evidence="2">Leaf</tissue>
    </source>
</reference>
<dbReference type="CDD" id="cd09917">
    <property type="entry name" value="F-box_SF"/>
    <property type="match status" value="1"/>
</dbReference>
<comment type="caution">
    <text evidence="2">The sequence shown here is derived from an EMBL/GenBank/DDBJ whole genome shotgun (WGS) entry which is preliminary data.</text>
</comment>
<dbReference type="OrthoDB" id="10342237at2759"/>
<dbReference type="InterPro" id="IPR044809">
    <property type="entry name" value="AUF1-like"/>
</dbReference>
<dbReference type="InterPro" id="IPR001810">
    <property type="entry name" value="F-box_dom"/>
</dbReference>
<accession>A0A8X8X1F6</accession>
<reference evidence="2" key="2">
    <citation type="submission" date="2020-08" db="EMBL/GenBank/DDBJ databases">
        <title>Plant Genome Project.</title>
        <authorList>
            <person name="Zhang R.-G."/>
        </authorList>
    </citation>
    <scope>NUCLEOTIDE SEQUENCE</scope>
    <source>
        <strain evidence="2">Huo1</strain>
        <tissue evidence="2">Leaf</tissue>
    </source>
</reference>
<evidence type="ECO:0000259" key="1">
    <source>
        <dbReference type="PROSITE" id="PS50181"/>
    </source>
</evidence>
<name>A0A8X8X1F6_SALSN</name>
<evidence type="ECO:0000313" key="2">
    <source>
        <dbReference type="EMBL" id="KAG6405008.1"/>
    </source>
</evidence>
<dbReference type="PANTHER" id="PTHR31215">
    <property type="entry name" value="OS05G0510400 PROTEIN-RELATED"/>
    <property type="match status" value="1"/>
</dbReference>
<dbReference type="Proteomes" id="UP000298416">
    <property type="component" value="Unassembled WGS sequence"/>
</dbReference>
<organism evidence="2">
    <name type="scientific">Salvia splendens</name>
    <name type="common">Scarlet sage</name>
    <dbReference type="NCBI Taxonomy" id="180675"/>
    <lineage>
        <taxon>Eukaryota</taxon>
        <taxon>Viridiplantae</taxon>
        <taxon>Streptophyta</taxon>
        <taxon>Embryophyta</taxon>
        <taxon>Tracheophyta</taxon>
        <taxon>Spermatophyta</taxon>
        <taxon>Magnoliopsida</taxon>
        <taxon>eudicotyledons</taxon>
        <taxon>Gunneridae</taxon>
        <taxon>Pentapetalae</taxon>
        <taxon>asterids</taxon>
        <taxon>lamiids</taxon>
        <taxon>Lamiales</taxon>
        <taxon>Lamiaceae</taxon>
        <taxon>Nepetoideae</taxon>
        <taxon>Mentheae</taxon>
        <taxon>Salviinae</taxon>
        <taxon>Salvia</taxon>
        <taxon>Salvia subgen. Calosphace</taxon>
        <taxon>core Calosphace</taxon>
    </lineage>
</organism>
<dbReference type="AlphaFoldDB" id="A0A8X8X1F6"/>
<keyword evidence="3" id="KW-1185">Reference proteome</keyword>
<dbReference type="EMBL" id="PNBA02000012">
    <property type="protein sequence ID" value="KAG6405008.1"/>
    <property type="molecule type" value="Genomic_DNA"/>
</dbReference>
<protein>
    <recommendedName>
        <fullName evidence="1">F-box domain-containing protein</fullName>
    </recommendedName>
</protein>
<feature type="domain" description="F-box" evidence="1">
    <location>
        <begin position="17"/>
        <end position="65"/>
    </location>
</feature>
<gene>
    <name evidence="2" type="ORF">SASPL_132587</name>
</gene>